<proteinExistence type="predicted"/>
<organism evidence="10 11">
    <name type="scientific">Bacteroides cellulosilyticus</name>
    <dbReference type="NCBI Taxonomy" id="246787"/>
    <lineage>
        <taxon>Bacteria</taxon>
        <taxon>Pseudomonadati</taxon>
        <taxon>Bacteroidota</taxon>
        <taxon>Bacteroidia</taxon>
        <taxon>Bacteroidales</taxon>
        <taxon>Bacteroidaceae</taxon>
        <taxon>Bacteroides</taxon>
    </lineage>
</organism>
<dbReference type="RefSeq" id="WP_029427161.1">
    <property type="nucleotide sequence ID" value="NZ_CP012801.1"/>
</dbReference>
<feature type="domain" description="Sialidase" evidence="7">
    <location>
        <begin position="971"/>
        <end position="1258"/>
    </location>
</feature>
<dbReference type="PANTHER" id="PTHR33307">
    <property type="entry name" value="ALPHA-RHAMNOSIDASE (EUROFUNG)"/>
    <property type="match status" value="1"/>
</dbReference>
<dbReference type="Pfam" id="PF17389">
    <property type="entry name" value="Bac_rhamnosid6H"/>
    <property type="match status" value="1"/>
</dbReference>
<evidence type="ECO:0000259" key="6">
    <source>
        <dbReference type="Pfam" id="PF08531"/>
    </source>
</evidence>
<accession>A0A0P0GSX6</accession>
<evidence type="ECO:0000259" key="8">
    <source>
        <dbReference type="Pfam" id="PF17389"/>
    </source>
</evidence>
<dbReference type="Pfam" id="PF08531">
    <property type="entry name" value="Bac_rhamnosid_N"/>
    <property type="match status" value="1"/>
</dbReference>
<keyword evidence="10" id="KW-0326">Glycosidase</keyword>
<feature type="signal peptide" evidence="4">
    <location>
        <begin position="1"/>
        <end position="18"/>
    </location>
</feature>
<evidence type="ECO:0000256" key="4">
    <source>
        <dbReference type="SAM" id="SignalP"/>
    </source>
</evidence>
<reference evidence="10 11" key="1">
    <citation type="journal article" date="2015" name="Science">
        <title>Genetic determinants of in vivo fitness and diet responsiveness in multiple human gut Bacteroides.</title>
        <authorList>
            <person name="Wu M."/>
            <person name="McNulty N.P."/>
            <person name="Rodionov D.A."/>
            <person name="Khoroshkin M.S."/>
            <person name="Griffin N.W."/>
            <person name="Cheng J."/>
            <person name="Latreille P."/>
            <person name="Kerstetter R.A."/>
            <person name="Terrapon N."/>
            <person name="Henrissat B."/>
            <person name="Osterman A.L."/>
            <person name="Gordon J.I."/>
        </authorList>
    </citation>
    <scope>NUCLEOTIDE SEQUENCE [LARGE SCALE GENOMIC DNA]</scope>
    <source>
        <strain evidence="10 11">WH2</strain>
    </source>
</reference>
<dbReference type="KEGG" id="bcel:BcellWH2_04061"/>
<dbReference type="CDD" id="cd15482">
    <property type="entry name" value="Sialidase_non-viral"/>
    <property type="match status" value="1"/>
</dbReference>
<dbReference type="InterPro" id="IPR008902">
    <property type="entry name" value="Rhamnosid_concanavalin"/>
</dbReference>
<dbReference type="InterPro" id="IPR013737">
    <property type="entry name" value="Bac_rhamnosid_N"/>
</dbReference>
<evidence type="ECO:0000256" key="2">
    <source>
        <dbReference type="ARBA" id="ARBA00012652"/>
    </source>
</evidence>
<evidence type="ECO:0000313" key="11">
    <source>
        <dbReference type="Proteomes" id="UP000061809"/>
    </source>
</evidence>
<dbReference type="PATRIC" id="fig|246787.4.peg.4201"/>
<evidence type="ECO:0000259" key="7">
    <source>
        <dbReference type="Pfam" id="PF13088"/>
    </source>
</evidence>
<feature type="chain" id="PRO_5006048054" description="alpha-L-rhamnosidase" evidence="4">
    <location>
        <begin position="19"/>
        <end position="1289"/>
    </location>
</feature>
<dbReference type="SUPFAM" id="SSF49265">
    <property type="entry name" value="Fibronectin type III"/>
    <property type="match status" value="1"/>
</dbReference>
<comment type="catalytic activity">
    <reaction evidence="1">
        <text>Hydrolysis of terminal non-reducing alpha-L-rhamnose residues in alpha-L-rhamnosides.</text>
        <dbReference type="EC" id="3.2.1.40"/>
    </reaction>
</comment>
<feature type="domain" description="Bacterial alpha-L-rhamnosidase N-terminal" evidence="6">
    <location>
        <begin position="174"/>
        <end position="347"/>
    </location>
</feature>
<evidence type="ECO:0000313" key="10">
    <source>
        <dbReference type="EMBL" id="ALJ61281.1"/>
    </source>
</evidence>
<dbReference type="Gene3D" id="2.60.420.10">
    <property type="entry name" value="Maltose phosphorylase, domain 3"/>
    <property type="match status" value="1"/>
</dbReference>
<gene>
    <name evidence="10" type="primary">nanB_1</name>
    <name evidence="10" type="ORF">BcellWH2_04061</name>
</gene>
<dbReference type="GO" id="GO:0005975">
    <property type="term" value="P:carbohydrate metabolic process"/>
    <property type="evidence" value="ECO:0007669"/>
    <property type="project" value="InterPro"/>
</dbReference>
<dbReference type="Gene3D" id="2.60.120.260">
    <property type="entry name" value="Galactose-binding domain-like"/>
    <property type="match status" value="2"/>
</dbReference>
<dbReference type="GO" id="GO:0030596">
    <property type="term" value="F:alpha-L-rhamnosidase activity"/>
    <property type="evidence" value="ECO:0007669"/>
    <property type="project" value="UniProtKB-EC"/>
</dbReference>
<evidence type="ECO:0000256" key="3">
    <source>
        <dbReference type="ARBA" id="ARBA00022801"/>
    </source>
</evidence>
<evidence type="ECO:0000259" key="9">
    <source>
        <dbReference type="Pfam" id="PF17390"/>
    </source>
</evidence>
<dbReference type="SUPFAM" id="SSF50939">
    <property type="entry name" value="Sialidases"/>
    <property type="match status" value="1"/>
</dbReference>
<feature type="domain" description="Alpha-L-rhamnosidase C-terminal" evidence="9">
    <location>
        <begin position="824"/>
        <end position="898"/>
    </location>
</feature>
<sequence length="1289" mass="146463">MKKKVIILIALCCLFIQAAQSDTLSITDLRTEQLTNPLGLDTPQPRFSWRLQSGQRNVMQTTYRLFVASSPELLSKNRADVWDSGEVRSDASIWISYQGPSLQPNKRYYWKVQVTTGTGESAWSEPAFWGMGLMGETRWKGRWIGMDRPMPWDSETMFSRLSARYVRKEFKLSKAIKEATLHISGLGVYECLINGERVGDLVLAPAPTDYRKTVLYNSYDVTSLLRSQADNAIGITLGNGRYHFMRQNYRTYKIHNFGYPKVRMNLIVEYTDGSRETIATDTNWKLTADGPIRSNNEFDGEEYDARKELGSWSETGYDDSSWLQAERVSIPSGYLRGQTIPGIKVVEKINPRTIRKSANGYILDMGQNMVGWLRIRVKGNAGDSVRLRFAETLQPDGELYTANLRSAKVTDLYILKGEGIEEWAPRFVYHGFRYVEVSEFPGTPTLTNFTGEVVNDDMPLTGTFECDNPILNQLVKNAFWGIRGNYKGIPLDCPQRDERQPWLGDHTNGALGESFLMENGPLYAKWMDDIRDAQREDGCIPDVVPAYYYYYTDNVTWPSTFIFISNMLYEQYGNPGAICKHYPAMKQWMEHIRTEFMNQSHIITRDRYGDWCLPPESPELIHSKDPARITDGKLIATAYYYKLLQYMIKFAQLQLDMPHTPDIAGQLHHQQLAEDIQEYQELAEHVKEGFNKTFWNQEKQYYSNNTVTANLLPLAFDMVPDTEKETVARQIIHKTVDYYNATIQCGVIGVQWLMRELVRMGRTDVAYVLATHTKYPGWGYMAANGATTIWELWNGNTADPAMNSGNHVMLLGDFLPYCYQHLAGIRNAAPGFKEIQMKPAFELEEVGFIRASHITPYGKVTSNWSQTATGYSWEISVPANSTATIWLPNADTSALTENGKPLKQSEGLQILRQEDGYTVCKIGSGKYNFQIKKNISYGKGRKGLLEDGFICRKPSFPESHAATIVEGRRGIVAAWFGGTKEKNPDCCIWVSRKTKTGWTEPQMVADGVLDGTKYACWNPVLTETPKGELQLYYKIGVNVAGWSGHVVTSKDGGKTWSKSRALPEGFLGPIKNKPVWIGKRMICPSSTEDENGWRIHFEISDDEGKTWRKIGPITASEIVETDQVKFSNQKHKTIQVIQPTILTHKDGKLQALCRTQNNGSVATTWSEDNGESWSPVTFIDLPNNNSGIDGITLKDGRHLLVYNHYRYIKGKRKERTPINVAISDDGMHWKAAVVLEDSPINQYSYPSVIQGKDGKVHIVYTWRRQRIKYACLDPQQVEVTSFEEAGWKE</sequence>
<keyword evidence="4" id="KW-0732">Signal</keyword>
<name>A0A0P0GSX6_9BACE</name>
<dbReference type="Pfam" id="PF25788">
    <property type="entry name" value="Ig_Rha78A_N"/>
    <property type="match status" value="1"/>
</dbReference>
<dbReference type="Gene3D" id="2.120.10.10">
    <property type="match status" value="1"/>
</dbReference>
<dbReference type="InterPro" id="IPR036278">
    <property type="entry name" value="Sialidase_sf"/>
</dbReference>
<feature type="domain" description="Alpha-L-rhamnosidase six-hairpin glycosidase" evidence="8">
    <location>
        <begin position="461"/>
        <end position="821"/>
    </location>
</feature>
<dbReference type="InterPro" id="IPR035398">
    <property type="entry name" value="Bac_rhamnosid_C"/>
</dbReference>
<dbReference type="InterPro" id="IPR036116">
    <property type="entry name" value="FN3_sf"/>
</dbReference>
<feature type="domain" description="Alpha-L-rhamnosidase concanavalin-like" evidence="5">
    <location>
        <begin position="357"/>
        <end position="454"/>
    </location>
</feature>
<dbReference type="Proteomes" id="UP000061809">
    <property type="component" value="Chromosome"/>
</dbReference>
<dbReference type="Gene3D" id="1.50.10.10">
    <property type="match status" value="1"/>
</dbReference>
<dbReference type="InterPro" id="IPR008928">
    <property type="entry name" value="6-hairpin_glycosidase_sf"/>
</dbReference>
<protein>
    <recommendedName>
        <fullName evidence="2">alpha-L-rhamnosidase</fullName>
        <ecNumber evidence="2">3.2.1.40</ecNumber>
    </recommendedName>
</protein>
<dbReference type="InterPro" id="IPR035396">
    <property type="entry name" value="Bac_rhamnosid6H"/>
</dbReference>
<evidence type="ECO:0000259" key="5">
    <source>
        <dbReference type="Pfam" id="PF05592"/>
    </source>
</evidence>
<dbReference type="PANTHER" id="PTHR33307:SF6">
    <property type="entry name" value="ALPHA-RHAMNOSIDASE (EUROFUNG)-RELATED"/>
    <property type="match status" value="1"/>
</dbReference>
<dbReference type="InterPro" id="IPR016007">
    <property type="entry name" value="Alpha_rhamnosid"/>
</dbReference>
<dbReference type="Pfam" id="PF13088">
    <property type="entry name" value="BNR_2"/>
    <property type="match status" value="1"/>
</dbReference>
<dbReference type="Pfam" id="PF05592">
    <property type="entry name" value="Bac_rhamnosid"/>
    <property type="match status" value="1"/>
</dbReference>
<dbReference type="EC" id="3.2.1.40" evidence="2"/>
<dbReference type="SUPFAM" id="SSF48208">
    <property type="entry name" value="Six-hairpin glycosidases"/>
    <property type="match status" value="1"/>
</dbReference>
<dbReference type="Gene3D" id="2.60.40.10">
    <property type="entry name" value="Immunoglobulins"/>
    <property type="match status" value="1"/>
</dbReference>
<dbReference type="InterPro" id="IPR013783">
    <property type="entry name" value="Ig-like_fold"/>
</dbReference>
<evidence type="ECO:0000256" key="1">
    <source>
        <dbReference type="ARBA" id="ARBA00001445"/>
    </source>
</evidence>
<dbReference type="Pfam" id="PF17390">
    <property type="entry name" value="Bac_rhamnosid_C"/>
    <property type="match status" value="1"/>
</dbReference>
<dbReference type="EMBL" id="CP012801">
    <property type="protein sequence ID" value="ALJ61281.1"/>
    <property type="molecule type" value="Genomic_DNA"/>
</dbReference>
<dbReference type="InterPro" id="IPR012341">
    <property type="entry name" value="6hp_glycosidase-like_sf"/>
</dbReference>
<dbReference type="InterPro" id="IPR011040">
    <property type="entry name" value="Sialidase"/>
</dbReference>
<keyword evidence="3 10" id="KW-0378">Hydrolase</keyword>